<dbReference type="GO" id="GO:0005524">
    <property type="term" value="F:ATP binding"/>
    <property type="evidence" value="ECO:0007669"/>
    <property type="project" value="InterPro"/>
</dbReference>
<dbReference type="SMART" id="SM00382">
    <property type="entry name" value="AAA"/>
    <property type="match status" value="1"/>
</dbReference>
<dbReference type="Gene3D" id="3.40.50.300">
    <property type="entry name" value="P-loop containing nucleotide triphosphate hydrolases"/>
    <property type="match status" value="1"/>
</dbReference>
<dbReference type="Proteomes" id="UP000029452">
    <property type="component" value="Unassembled WGS sequence"/>
</dbReference>
<protein>
    <recommendedName>
        <fullName evidence="4">AAA+ ATPase domain-containing protein</fullName>
    </recommendedName>
</protein>
<sequence>MFVDKWFAVVGVFGYIGLLIGYILAVTYLSPEKRRMFHGVFASMSVFILGGMILQSVGAITDVHFVESVLSAMGITAVLMLGLYVYLRQKKRPPEKSFQPSTPRPSLSIRSERAPSLPAENPDEEEGQPFLDSSSLENIFRKGFSVLLYGPTGSGKTYGVIFEHLGKLVKRGERDGIVLIPCSDGMEDYDLLSKPMPIGPRDKVRILQELEKEFPDLDQSALSRILGDWTRVEGPLREVFRRAQKGERLGVVFDELNRASRSARNLILKAMDPVLGHYELHDFTSGEVLRVPLEKIQFCATCNLGASYSQTHDLDESLLDRFQSVLFVDYNTGLEERILEEEGLPPATVSQLMSVAGALRDAYRMGHLNAPLSTRHLKNWGRAVSGGGDPRETARMLWVDRLIAHDRHGYPDEEQVAGILEILAATFAETDGVRGDVRKTSQEETSRTSQGG</sequence>
<dbReference type="SUPFAM" id="SSF52540">
    <property type="entry name" value="P-loop containing nucleoside triphosphate hydrolases"/>
    <property type="match status" value="1"/>
</dbReference>
<dbReference type="InterPro" id="IPR027417">
    <property type="entry name" value="P-loop_NTPase"/>
</dbReference>
<evidence type="ECO:0000256" key="3">
    <source>
        <dbReference type="SAM" id="Phobius"/>
    </source>
</evidence>
<keyword evidence="3" id="KW-0472">Membrane</keyword>
<name>A0A094WF40_9BACT</name>
<dbReference type="PATRIC" id="fig|178606.4.peg.827"/>
<organism evidence="5 6">
    <name type="scientific">Leptospirillum ferriphilum</name>
    <dbReference type="NCBI Taxonomy" id="178606"/>
    <lineage>
        <taxon>Bacteria</taxon>
        <taxon>Pseudomonadati</taxon>
        <taxon>Nitrospirota</taxon>
        <taxon>Nitrospiria</taxon>
        <taxon>Nitrospirales</taxon>
        <taxon>Nitrospiraceae</taxon>
        <taxon>Leptospirillum</taxon>
    </lineage>
</organism>
<evidence type="ECO:0000256" key="2">
    <source>
        <dbReference type="SAM" id="MobiDB-lite"/>
    </source>
</evidence>
<feature type="transmembrane region" description="Helical" evidence="3">
    <location>
        <begin position="6"/>
        <end position="29"/>
    </location>
</feature>
<feature type="domain" description="AAA+ ATPase" evidence="4">
    <location>
        <begin position="142"/>
        <end position="332"/>
    </location>
</feature>
<feature type="region of interest" description="Disordered" evidence="2">
    <location>
        <begin position="93"/>
        <end position="130"/>
    </location>
</feature>
<evidence type="ECO:0000313" key="6">
    <source>
        <dbReference type="Proteomes" id="UP000029452"/>
    </source>
</evidence>
<dbReference type="AlphaFoldDB" id="A0A094WF40"/>
<accession>A0A094WF40</accession>
<proteinExistence type="inferred from homology"/>
<feature type="compositionally biased region" description="Polar residues" evidence="2">
    <location>
        <begin position="98"/>
        <end position="109"/>
    </location>
</feature>
<evidence type="ECO:0000256" key="1">
    <source>
        <dbReference type="ARBA" id="ARBA00009417"/>
    </source>
</evidence>
<comment type="similarity">
    <text evidence="1">Belongs to the CbbQ/NirQ/NorQ/GpvN family.</text>
</comment>
<dbReference type="Pfam" id="PF07728">
    <property type="entry name" value="AAA_5"/>
    <property type="match status" value="1"/>
</dbReference>
<feature type="transmembrane region" description="Helical" evidence="3">
    <location>
        <begin position="69"/>
        <end position="87"/>
    </location>
</feature>
<dbReference type="InterPro" id="IPR013615">
    <property type="entry name" value="CbbQ_C"/>
</dbReference>
<dbReference type="GO" id="GO:0016887">
    <property type="term" value="F:ATP hydrolysis activity"/>
    <property type="evidence" value="ECO:0007669"/>
    <property type="project" value="InterPro"/>
</dbReference>
<reference evidence="5 6" key="1">
    <citation type="submission" date="2014-06" db="EMBL/GenBank/DDBJ databases">
        <title>Draft genome sequence of iron oxidizing acidophile Leptospirillum ferriphilum DSM14647.</title>
        <authorList>
            <person name="Cardenas J.P."/>
            <person name="Lazcano M."/>
            <person name="Ossandon F.J."/>
            <person name="Corbett M."/>
            <person name="Holmes D.S."/>
            <person name="Watkin E."/>
        </authorList>
    </citation>
    <scope>NUCLEOTIDE SEQUENCE [LARGE SCALE GENOMIC DNA]</scope>
    <source>
        <strain evidence="5 6">DSM 14647</strain>
    </source>
</reference>
<dbReference type="Pfam" id="PF08406">
    <property type="entry name" value="CbbQ_C"/>
    <property type="match status" value="1"/>
</dbReference>
<keyword evidence="3" id="KW-1133">Transmembrane helix</keyword>
<gene>
    <name evidence="5" type="ORF">LptCag_1020</name>
</gene>
<evidence type="ECO:0000259" key="4">
    <source>
        <dbReference type="SMART" id="SM00382"/>
    </source>
</evidence>
<keyword evidence="3" id="KW-0812">Transmembrane</keyword>
<feature type="transmembrane region" description="Helical" evidence="3">
    <location>
        <begin position="36"/>
        <end position="57"/>
    </location>
</feature>
<dbReference type="EMBL" id="JPGK01000003">
    <property type="protein sequence ID" value="KGA94257.1"/>
    <property type="molecule type" value="Genomic_DNA"/>
</dbReference>
<dbReference type="InterPro" id="IPR003593">
    <property type="entry name" value="AAA+_ATPase"/>
</dbReference>
<dbReference type="InterPro" id="IPR011704">
    <property type="entry name" value="ATPase_dyneun-rel_AAA"/>
</dbReference>
<evidence type="ECO:0000313" key="5">
    <source>
        <dbReference type="EMBL" id="KGA94257.1"/>
    </source>
</evidence>
<comment type="caution">
    <text evidence="5">The sequence shown here is derived from an EMBL/GenBank/DDBJ whole genome shotgun (WGS) entry which is preliminary data.</text>
</comment>